<dbReference type="eggNOG" id="ENOG502RZTE">
    <property type="taxonomic scope" value="Eukaryota"/>
</dbReference>
<feature type="transmembrane region" description="Helical" evidence="1">
    <location>
        <begin position="7"/>
        <end position="25"/>
    </location>
</feature>
<feature type="transmembrane region" description="Helical" evidence="1">
    <location>
        <begin position="116"/>
        <end position="134"/>
    </location>
</feature>
<keyword evidence="1" id="KW-0472">Membrane</keyword>
<reference evidence="3" key="2">
    <citation type="submission" date="2012-08" db="EMBL/GenBank/DDBJ databases">
        <title>Genome sequence of Kazachstania naganishii.</title>
        <authorList>
            <person name="Gordon J.L."/>
            <person name="Armisen D."/>
            <person name="Proux-Wera E."/>
            <person name="OhEigeartaigh S.S."/>
            <person name="Byrne K.P."/>
            <person name="Wolfe K.H."/>
        </authorList>
    </citation>
    <scope>NUCLEOTIDE SEQUENCE [LARGE SCALE GENOMIC DNA]</scope>
    <source>
        <strain evidence="3">ATCC MYA-139 / BCRC 22969 / CBS 8797 / CCRC 22969 / KCTC 17520 / NBRC 10181 / NCYC 3082</strain>
    </source>
</reference>
<sequence>MGVLSSVNVLFVRIAFLFTLSYLVLKDVNIILENSYLEILSQSMNLPAIAMNKYSAQLGMVSMLFVTLALGDLVPLLEDNKMYFGSAVPVRLLIFFVVTGLSYIWEGNLYIHNNVVFAYSFVEVWLNFIIYNSLREEKMETFKAKSQVMAASELLDEDDVVAAAAD</sequence>
<dbReference type="PANTHER" id="PTHR28029">
    <property type="entry name" value="PROTEIN ILM1"/>
    <property type="match status" value="1"/>
</dbReference>
<dbReference type="KEGG" id="kng:KNAG_0D05180"/>
<dbReference type="AlphaFoldDB" id="J7S7D1"/>
<keyword evidence="1" id="KW-0812">Transmembrane</keyword>
<dbReference type="HOGENOM" id="CLU_117796_0_0_1"/>
<evidence type="ECO:0000313" key="2">
    <source>
        <dbReference type="EMBL" id="CCK70256.1"/>
    </source>
</evidence>
<accession>J7S7D1</accession>
<dbReference type="Proteomes" id="UP000006310">
    <property type="component" value="Chromosome 4"/>
</dbReference>
<dbReference type="RefSeq" id="XP_022464502.1">
    <property type="nucleotide sequence ID" value="XM_022607958.1"/>
</dbReference>
<protein>
    <recommendedName>
        <fullName evidence="4">Protein ILM1</fullName>
    </recommendedName>
</protein>
<proteinExistence type="predicted"/>
<evidence type="ECO:0000256" key="1">
    <source>
        <dbReference type="SAM" id="Phobius"/>
    </source>
</evidence>
<reference evidence="2 3" key="1">
    <citation type="journal article" date="2011" name="Proc. Natl. Acad. Sci. U.S.A.">
        <title>Evolutionary erosion of yeast sex chromosomes by mating-type switching accidents.</title>
        <authorList>
            <person name="Gordon J.L."/>
            <person name="Armisen D."/>
            <person name="Proux-Wera E."/>
            <person name="Oheigeartaigh S.S."/>
            <person name="Byrne K.P."/>
            <person name="Wolfe K.H."/>
        </authorList>
    </citation>
    <scope>NUCLEOTIDE SEQUENCE [LARGE SCALE GENOMIC DNA]</scope>
    <source>
        <strain evidence="3">ATCC MYA-139 / BCRC 22969 / CBS 8797 / CCRC 22969 / KCTC 17520 / NBRC 10181 / NCYC 3082</strain>
    </source>
</reference>
<dbReference type="OMA" id="EVWLNFI"/>
<evidence type="ECO:0008006" key="4">
    <source>
        <dbReference type="Google" id="ProtNLM"/>
    </source>
</evidence>
<organism evidence="2 3">
    <name type="scientific">Huiozyma naganishii (strain ATCC MYA-139 / BCRC 22969 / CBS 8797 / KCTC 17520 / NBRC 10181 / NCYC 3082 / Yp74L-3)</name>
    <name type="common">Yeast</name>
    <name type="synonym">Kazachstania naganishii</name>
    <dbReference type="NCBI Taxonomy" id="1071383"/>
    <lineage>
        <taxon>Eukaryota</taxon>
        <taxon>Fungi</taxon>
        <taxon>Dikarya</taxon>
        <taxon>Ascomycota</taxon>
        <taxon>Saccharomycotina</taxon>
        <taxon>Saccharomycetes</taxon>
        <taxon>Saccharomycetales</taxon>
        <taxon>Saccharomycetaceae</taxon>
        <taxon>Huiozyma</taxon>
    </lineage>
</organism>
<dbReference type="OrthoDB" id="5299849at2759"/>
<dbReference type="GeneID" id="34525945"/>
<feature type="transmembrane region" description="Helical" evidence="1">
    <location>
        <begin position="54"/>
        <end position="71"/>
    </location>
</feature>
<evidence type="ECO:0000313" key="3">
    <source>
        <dbReference type="Proteomes" id="UP000006310"/>
    </source>
</evidence>
<dbReference type="PANTHER" id="PTHR28029:SF1">
    <property type="entry name" value="PROTEIN ILM1"/>
    <property type="match status" value="1"/>
</dbReference>
<gene>
    <name evidence="2" type="primary">KNAG0D05180</name>
    <name evidence="2" type="ordered locus">KNAG_0D05180</name>
</gene>
<name>J7S7D1_HUIN7</name>
<dbReference type="EMBL" id="HE978317">
    <property type="protein sequence ID" value="CCK70256.1"/>
    <property type="molecule type" value="Genomic_DNA"/>
</dbReference>
<keyword evidence="1" id="KW-1133">Transmembrane helix</keyword>
<dbReference type="Pfam" id="PF10311">
    <property type="entry name" value="Ilm1"/>
    <property type="match status" value="1"/>
</dbReference>
<dbReference type="InterPro" id="IPR018815">
    <property type="entry name" value="Incr_loss_mito_DNA_1"/>
</dbReference>
<feature type="transmembrane region" description="Helical" evidence="1">
    <location>
        <begin position="83"/>
        <end position="104"/>
    </location>
</feature>
<keyword evidence="3" id="KW-1185">Reference proteome</keyword>